<dbReference type="AlphaFoldDB" id="A0A6F8PND2"/>
<dbReference type="RefSeq" id="WP_173291346.1">
    <property type="nucleotide sequence ID" value="NZ_AP021888.1"/>
</dbReference>
<dbReference type="EMBL" id="AP021888">
    <property type="protein sequence ID" value="BBP43558.1"/>
    <property type="molecule type" value="Genomic_DNA"/>
</dbReference>
<dbReference type="Pfam" id="PF01541">
    <property type="entry name" value="GIY-YIG"/>
    <property type="match status" value="1"/>
</dbReference>
<dbReference type="Proteomes" id="UP000501466">
    <property type="component" value="Chromosome"/>
</dbReference>
<feature type="domain" description="GIY-YIG" evidence="2">
    <location>
        <begin position="14"/>
        <end position="91"/>
    </location>
</feature>
<accession>A0A6F8PND2</accession>
<dbReference type="PANTHER" id="PTHR34477:SF1">
    <property type="entry name" value="UPF0213 PROTEIN YHBQ"/>
    <property type="match status" value="1"/>
</dbReference>
<sequence>MTGISINNLENPNKTWFTYLLECADGTLYCGVTNDLVRRLKQHNGELVGGAKYTAVRRPVVLKKHWSQENRSSASQFEAQIKKMTRQQKLALLET</sequence>
<evidence type="ECO:0000313" key="3">
    <source>
        <dbReference type="EMBL" id="BBP43558.1"/>
    </source>
</evidence>
<dbReference type="InterPro" id="IPR050190">
    <property type="entry name" value="UPF0213_domain"/>
</dbReference>
<reference evidence="4" key="1">
    <citation type="submission" date="2019-11" db="EMBL/GenBank/DDBJ databases">
        <title>Isolation and characterization of two novel species in the genus Thiomicrorhabdus.</title>
        <authorList>
            <person name="Mochizuki J."/>
            <person name="Kojima H."/>
            <person name="Fukui M."/>
        </authorList>
    </citation>
    <scope>NUCLEOTIDE SEQUENCE [LARGE SCALE GENOMIC DNA]</scope>
    <source>
        <strain evidence="4">AkT22</strain>
    </source>
</reference>
<evidence type="ECO:0000313" key="4">
    <source>
        <dbReference type="Proteomes" id="UP000501466"/>
    </source>
</evidence>
<proteinExistence type="inferred from homology"/>
<dbReference type="InterPro" id="IPR000305">
    <property type="entry name" value="GIY-YIG_endonuc"/>
</dbReference>
<dbReference type="PANTHER" id="PTHR34477">
    <property type="entry name" value="UPF0213 PROTEIN YHBQ"/>
    <property type="match status" value="1"/>
</dbReference>
<dbReference type="Gene3D" id="3.40.1440.10">
    <property type="entry name" value="GIY-YIG endonuclease"/>
    <property type="match status" value="1"/>
</dbReference>
<organism evidence="3 4">
    <name type="scientific">Thiosulfativibrio zosterae</name>
    <dbReference type="NCBI Taxonomy" id="2675053"/>
    <lineage>
        <taxon>Bacteria</taxon>
        <taxon>Pseudomonadati</taxon>
        <taxon>Pseudomonadota</taxon>
        <taxon>Gammaproteobacteria</taxon>
        <taxon>Thiotrichales</taxon>
        <taxon>Piscirickettsiaceae</taxon>
        <taxon>Thiosulfativibrio</taxon>
    </lineage>
</organism>
<comment type="similarity">
    <text evidence="1">Belongs to the UPF0213 family.</text>
</comment>
<protein>
    <recommendedName>
        <fullName evidence="2">GIY-YIG domain-containing protein</fullName>
    </recommendedName>
</protein>
<gene>
    <name evidence="3" type="ORF">THMIRHAT_13040</name>
</gene>
<evidence type="ECO:0000259" key="2">
    <source>
        <dbReference type="PROSITE" id="PS50164"/>
    </source>
</evidence>
<dbReference type="PROSITE" id="PS50164">
    <property type="entry name" value="GIY_YIG"/>
    <property type="match status" value="1"/>
</dbReference>
<name>A0A6F8PND2_9GAMM</name>
<dbReference type="SUPFAM" id="SSF82771">
    <property type="entry name" value="GIY-YIG endonuclease"/>
    <property type="match status" value="1"/>
</dbReference>
<dbReference type="KEGG" id="tzo:THMIRHAT_13040"/>
<dbReference type="CDD" id="cd10456">
    <property type="entry name" value="GIY-YIG_UPF0213"/>
    <property type="match status" value="1"/>
</dbReference>
<evidence type="ECO:0000256" key="1">
    <source>
        <dbReference type="ARBA" id="ARBA00007435"/>
    </source>
</evidence>
<keyword evidence="4" id="KW-1185">Reference proteome</keyword>
<dbReference type="InterPro" id="IPR035901">
    <property type="entry name" value="GIY-YIG_endonuc_sf"/>
</dbReference>